<dbReference type="PIRSF" id="PIRSF001549">
    <property type="entry name" value="His-tRNA_synth"/>
    <property type="match status" value="1"/>
</dbReference>
<dbReference type="SUPFAM" id="SSF55681">
    <property type="entry name" value="Class II aaRS and biotin synthetases"/>
    <property type="match status" value="1"/>
</dbReference>
<comment type="subcellular location">
    <subcellularLocation>
        <location evidence="8">Cytoplasm</location>
    </subcellularLocation>
</comment>
<dbReference type="Gene3D" id="3.30.930.10">
    <property type="entry name" value="Bira Bifunctional Protein, Domain 2"/>
    <property type="match status" value="1"/>
</dbReference>
<dbReference type="InterPro" id="IPR045864">
    <property type="entry name" value="aa-tRNA-synth_II/BPL/LPL"/>
</dbReference>
<dbReference type="InterPro" id="IPR006195">
    <property type="entry name" value="aa-tRNA-synth_II"/>
</dbReference>
<evidence type="ECO:0000256" key="7">
    <source>
        <dbReference type="ARBA" id="ARBA00047639"/>
    </source>
</evidence>
<dbReference type="SUPFAM" id="SSF52954">
    <property type="entry name" value="Class II aaRS ABD-related"/>
    <property type="match status" value="1"/>
</dbReference>
<keyword evidence="8" id="KW-0963">Cytoplasm</keyword>
<keyword evidence="4 8" id="KW-0067">ATP-binding</keyword>
<evidence type="ECO:0000256" key="5">
    <source>
        <dbReference type="ARBA" id="ARBA00022917"/>
    </source>
</evidence>
<keyword evidence="5 8" id="KW-0648">Protein biosynthesis</keyword>
<name>A0A2M8L4Z4_9BACT</name>
<evidence type="ECO:0000256" key="3">
    <source>
        <dbReference type="ARBA" id="ARBA00022741"/>
    </source>
</evidence>
<dbReference type="Proteomes" id="UP000229500">
    <property type="component" value="Unassembled WGS sequence"/>
</dbReference>
<dbReference type="InterPro" id="IPR004516">
    <property type="entry name" value="HisRS/HisZ"/>
</dbReference>
<feature type="binding site" evidence="9">
    <location>
        <position position="126"/>
    </location>
    <ligand>
        <name>L-histidine</name>
        <dbReference type="ChEBI" id="CHEBI:57595"/>
    </ligand>
</feature>
<dbReference type="InterPro" id="IPR036621">
    <property type="entry name" value="Anticodon-bd_dom_sf"/>
</dbReference>
<dbReference type="CDD" id="cd00859">
    <property type="entry name" value="HisRS_anticodon"/>
    <property type="match status" value="1"/>
</dbReference>
<dbReference type="NCBIfam" id="TIGR00442">
    <property type="entry name" value="hisS"/>
    <property type="match status" value="1"/>
</dbReference>
<feature type="domain" description="Aminoacyl-transfer RNA synthetases class-II family profile" evidence="10">
    <location>
        <begin position="1"/>
        <end position="369"/>
    </location>
</feature>
<evidence type="ECO:0000259" key="10">
    <source>
        <dbReference type="PROSITE" id="PS50862"/>
    </source>
</evidence>
<comment type="similarity">
    <text evidence="1 8">Belongs to the class-II aminoacyl-tRNA synthetase family.</text>
</comment>
<proteinExistence type="inferred from homology"/>
<evidence type="ECO:0000256" key="6">
    <source>
        <dbReference type="ARBA" id="ARBA00023146"/>
    </source>
</evidence>
<dbReference type="EC" id="6.1.1.21" evidence="8"/>
<dbReference type="InterPro" id="IPR004154">
    <property type="entry name" value="Anticodon-bd"/>
</dbReference>
<evidence type="ECO:0000256" key="8">
    <source>
        <dbReference type="HAMAP-Rule" id="MF_00127"/>
    </source>
</evidence>
<dbReference type="PANTHER" id="PTHR43707:SF1">
    <property type="entry name" value="HISTIDINE--TRNA LIGASE, MITOCHONDRIAL-RELATED"/>
    <property type="match status" value="1"/>
</dbReference>
<evidence type="ECO:0000256" key="2">
    <source>
        <dbReference type="ARBA" id="ARBA00022598"/>
    </source>
</evidence>
<dbReference type="InterPro" id="IPR015807">
    <property type="entry name" value="His-tRNA-ligase"/>
</dbReference>
<feature type="binding site" evidence="9">
    <location>
        <begin position="82"/>
        <end position="84"/>
    </location>
    <ligand>
        <name>L-histidine</name>
        <dbReference type="ChEBI" id="CHEBI:57595"/>
    </ligand>
</feature>
<dbReference type="Pfam" id="PF13393">
    <property type="entry name" value="tRNA-synt_His"/>
    <property type="match status" value="1"/>
</dbReference>
<protein>
    <recommendedName>
        <fullName evidence="8">Histidine--tRNA ligase</fullName>
        <ecNumber evidence="8">6.1.1.21</ecNumber>
    </recommendedName>
    <alternativeName>
        <fullName evidence="8">Histidyl-tRNA synthetase</fullName>
        <shortName evidence="8">HisRS</shortName>
    </alternativeName>
</protein>
<dbReference type="InterPro" id="IPR033656">
    <property type="entry name" value="HisRS_anticodon"/>
</dbReference>
<dbReference type="PROSITE" id="PS50862">
    <property type="entry name" value="AA_TRNA_LIGASE_II"/>
    <property type="match status" value="1"/>
</dbReference>
<evidence type="ECO:0000313" key="11">
    <source>
        <dbReference type="EMBL" id="PJE68901.1"/>
    </source>
</evidence>
<evidence type="ECO:0000256" key="1">
    <source>
        <dbReference type="ARBA" id="ARBA00008226"/>
    </source>
</evidence>
<reference evidence="12" key="1">
    <citation type="submission" date="2017-09" db="EMBL/GenBank/DDBJ databases">
        <title>Depth-based differentiation of microbial function through sediment-hosted aquifers and enrichment of novel symbionts in the deep terrestrial subsurface.</title>
        <authorList>
            <person name="Probst A.J."/>
            <person name="Ladd B."/>
            <person name="Jarett J.K."/>
            <person name="Geller-Mcgrath D.E."/>
            <person name="Sieber C.M.K."/>
            <person name="Emerson J.B."/>
            <person name="Anantharaman K."/>
            <person name="Thomas B.C."/>
            <person name="Malmstrom R."/>
            <person name="Stieglmeier M."/>
            <person name="Klingl A."/>
            <person name="Woyke T."/>
            <person name="Ryan C.M."/>
            <person name="Banfield J.F."/>
        </authorList>
    </citation>
    <scope>NUCLEOTIDE SEQUENCE [LARGE SCALE GENOMIC DNA]</scope>
</reference>
<dbReference type="InterPro" id="IPR041715">
    <property type="entry name" value="HisRS-like_core"/>
</dbReference>
<evidence type="ECO:0000256" key="9">
    <source>
        <dbReference type="PIRSR" id="PIRSR001549-1"/>
    </source>
</evidence>
<feature type="binding site" evidence="9">
    <location>
        <position position="130"/>
    </location>
    <ligand>
        <name>L-histidine</name>
        <dbReference type="ChEBI" id="CHEBI:57595"/>
    </ligand>
</feature>
<keyword evidence="6 8" id="KW-0030">Aminoacyl-tRNA synthetase</keyword>
<dbReference type="PANTHER" id="PTHR43707">
    <property type="entry name" value="HISTIDYL-TRNA SYNTHETASE"/>
    <property type="match status" value="1"/>
</dbReference>
<sequence>MRKVKFPLTRGFRDFYPKQMIARKWLFGKMREVSRRFGYQEYEGPALESLALYAAKSGEELVKRQTFILKDRSGKKLALRPELTPTLARMVAQKQGELVEPLRWFSIGPRWRYETPQKGRAREFYQWDVDLIGVEPAEADAEVIAVAAEFFKSIGLLPKQVVIKINNRRFLEQKLDLIEIPNNKIQAVFRAIDKKNKMAGNEWETYLKEIGLNKLQIKDLWGILKDKDFGGESEELTILFSTLQDLGVADYVEFDPTIVRGLDYYTGTVFEAQDKKGEFRAILGGGRYDNLVEVVGGPAVGGVGFACGDIVLEEVLKKFNFWPDLNPIPTKVLVTIFDESLYREAIQFSRHLREAKIPTELYLTPVKLDKQLKYADKKGIPFVAILGPNEAKNKTVTLKNLKTRKQQTILQTKAIQKLAA</sequence>
<comment type="subunit">
    <text evidence="8">Homodimer.</text>
</comment>
<dbReference type="HAMAP" id="MF_00127">
    <property type="entry name" value="His_tRNA_synth"/>
    <property type="match status" value="1"/>
</dbReference>
<organism evidence="11 12">
    <name type="scientific">Candidatus Shapirobacteria bacterium CG10_big_fil_rev_8_21_14_0_10_38_14</name>
    <dbReference type="NCBI Taxonomy" id="1974483"/>
    <lineage>
        <taxon>Bacteria</taxon>
        <taxon>Candidatus Shapironibacteriota</taxon>
    </lineage>
</organism>
<comment type="caution">
    <text evidence="11">The sequence shown here is derived from an EMBL/GenBank/DDBJ whole genome shotgun (WGS) entry which is preliminary data.</text>
</comment>
<accession>A0A2M8L4Z4</accession>
<dbReference type="EMBL" id="PFEL01000097">
    <property type="protein sequence ID" value="PJE68901.1"/>
    <property type="molecule type" value="Genomic_DNA"/>
</dbReference>
<gene>
    <name evidence="8" type="primary">hisS</name>
    <name evidence="11" type="ORF">COU96_02725</name>
</gene>
<dbReference type="Pfam" id="PF03129">
    <property type="entry name" value="HGTP_anticodon"/>
    <property type="match status" value="1"/>
</dbReference>
<dbReference type="AlphaFoldDB" id="A0A2M8L4Z4"/>
<keyword evidence="2 8" id="KW-0436">Ligase</keyword>
<feature type="binding site" evidence="9">
    <location>
        <position position="112"/>
    </location>
    <ligand>
        <name>L-histidine</name>
        <dbReference type="ChEBI" id="CHEBI:57595"/>
    </ligand>
</feature>
<dbReference type="GO" id="GO:0004821">
    <property type="term" value="F:histidine-tRNA ligase activity"/>
    <property type="evidence" value="ECO:0007669"/>
    <property type="project" value="UniProtKB-UniRule"/>
</dbReference>
<feature type="binding site" evidence="9">
    <location>
        <position position="260"/>
    </location>
    <ligand>
        <name>L-histidine</name>
        <dbReference type="ChEBI" id="CHEBI:57595"/>
    </ligand>
</feature>
<evidence type="ECO:0000256" key="4">
    <source>
        <dbReference type="ARBA" id="ARBA00022840"/>
    </source>
</evidence>
<feature type="binding site" evidence="9">
    <location>
        <begin position="264"/>
        <end position="265"/>
    </location>
    <ligand>
        <name>L-histidine</name>
        <dbReference type="ChEBI" id="CHEBI:57595"/>
    </ligand>
</feature>
<dbReference type="GO" id="GO:0005737">
    <property type="term" value="C:cytoplasm"/>
    <property type="evidence" value="ECO:0007669"/>
    <property type="project" value="UniProtKB-SubCell"/>
</dbReference>
<dbReference type="Gene3D" id="3.40.50.800">
    <property type="entry name" value="Anticodon-binding domain"/>
    <property type="match status" value="1"/>
</dbReference>
<dbReference type="GO" id="GO:0006427">
    <property type="term" value="P:histidyl-tRNA aminoacylation"/>
    <property type="evidence" value="ECO:0007669"/>
    <property type="project" value="UniProtKB-UniRule"/>
</dbReference>
<comment type="catalytic activity">
    <reaction evidence="7 8">
        <text>tRNA(His) + L-histidine + ATP = L-histidyl-tRNA(His) + AMP + diphosphate + H(+)</text>
        <dbReference type="Rhea" id="RHEA:17313"/>
        <dbReference type="Rhea" id="RHEA-COMP:9665"/>
        <dbReference type="Rhea" id="RHEA-COMP:9689"/>
        <dbReference type="ChEBI" id="CHEBI:15378"/>
        <dbReference type="ChEBI" id="CHEBI:30616"/>
        <dbReference type="ChEBI" id="CHEBI:33019"/>
        <dbReference type="ChEBI" id="CHEBI:57595"/>
        <dbReference type="ChEBI" id="CHEBI:78442"/>
        <dbReference type="ChEBI" id="CHEBI:78527"/>
        <dbReference type="ChEBI" id="CHEBI:456215"/>
        <dbReference type="EC" id="6.1.1.21"/>
    </reaction>
</comment>
<keyword evidence="3 8" id="KW-0547">Nucleotide-binding</keyword>
<dbReference type="GO" id="GO:0005524">
    <property type="term" value="F:ATP binding"/>
    <property type="evidence" value="ECO:0007669"/>
    <property type="project" value="UniProtKB-UniRule"/>
</dbReference>
<dbReference type="CDD" id="cd00773">
    <property type="entry name" value="HisRS-like_core"/>
    <property type="match status" value="1"/>
</dbReference>
<evidence type="ECO:0000313" key="12">
    <source>
        <dbReference type="Proteomes" id="UP000229500"/>
    </source>
</evidence>